<dbReference type="GO" id="GO:0016787">
    <property type="term" value="F:hydrolase activity"/>
    <property type="evidence" value="ECO:0007669"/>
    <property type="project" value="UniProtKB-KW"/>
</dbReference>
<dbReference type="GO" id="GO:0005524">
    <property type="term" value="F:ATP binding"/>
    <property type="evidence" value="ECO:0007669"/>
    <property type="project" value="InterPro"/>
</dbReference>
<keyword evidence="9" id="KW-0378">Hydrolase</keyword>
<dbReference type="GO" id="GO:0006281">
    <property type="term" value="P:DNA repair"/>
    <property type="evidence" value="ECO:0007669"/>
    <property type="project" value="UniProtKB-UniRule"/>
</dbReference>
<dbReference type="NCBIfam" id="TIGR00084">
    <property type="entry name" value="ruvA"/>
    <property type="match status" value="1"/>
</dbReference>
<proteinExistence type="inferred from homology"/>
<comment type="similarity">
    <text evidence="6">Belongs to the RuvA family.</text>
</comment>
<name>A0A1Q2LH21_9HELI</name>
<dbReference type="Pfam" id="PF14520">
    <property type="entry name" value="HHH_5"/>
    <property type="match status" value="1"/>
</dbReference>
<dbReference type="GeneID" id="60656315"/>
<dbReference type="SUPFAM" id="SSF47781">
    <property type="entry name" value="RuvA domain 2-like"/>
    <property type="match status" value="1"/>
</dbReference>
<dbReference type="InterPro" id="IPR000085">
    <property type="entry name" value="RuvA"/>
</dbReference>
<evidence type="ECO:0000313" key="10">
    <source>
        <dbReference type="Proteomes" id="UP000029870"/>
    </source>
</evidence>
<protein>
    <recommendedName>
        <fullName evidence="6">Holliday junction branch migration complex subunit RuvA</fullName>
    </recommendedName>
</protein>
<dbReference type="InterPro" id="IPR013849">
    <property type="entry name" value="DNA_helicase_Holl-junc_RuvA_I"/>
</dbReference>
<dbReference type="SMART" id="SM00278">
    <property type="entry name" value="HhH1"/>
    <property type="match status" value="2"/>
</dbReference>
<dbReference type="Gene3D" id="1.10.150.20">
    <property type="entry name" value="5' to 3' exonuclease, C-terminal subdomain"/>
    <property type="match status" value="1"/>
</dbReference>
<dbReference type="GO" id="GO:0000400">
    <property type="term" value="F:four-way junction DNA binding"/>
    <property type="evidence" value="ECO:0007669"/>
    <property type="project" value="UniProtKB-UniRule"/>
</dbReference>
<comment type="function">
    <text evidence="6">The RuvA-RuvB-RuvC complex processes Holliday junction (HJ) DNA during genetic recombination and DNA repair, while the RuvA-RuvB complex plays an important role in the rescue of blocked DNA replication forks via replication fork reversal (RFR). RuvA specifically binds to HJ cruciform DNA, conferring on it an open structure. The RuvB hexamer acts as an ATP-dependent pump, pulling dsDNA into and through the RuvAB complex. HJ branch migration allows RuvC to scan DNA until it finds its consensus sequence, where it cleaves and resolves the cruciform DNA.</text>
</comment>
<evidence type="ECO:0000256" key="5">
    <source>
        <dbReference type="ARBA" id="ARBA00023204"/>
    </source>
</evidence>
<reference evidence="9 10" key="1">
    <citation type="journal article" date="2014" name="Genome Announc.">
        <title>Draft genome sequences of eight enterohepatic helicobacter species isolated from both laboratory and wild rodents.</title>
        <authorList>
            <person name="Sheh A."/>
            <person name="Shen Z."/>
            <person name="Fox J.G."/>
        </authorList>
    </citation>
    <scope>NUCLEOTIDE SEQUENCE [LARGE SCALE GENOMIC DNA]</scope>
    <source>
        <strain evidence="9 10">Missouri</strain>
    </source>
</reference>
<evidence type="ECO:0000256" key="1">
    <source>
        <dbReference type="ARBA" id="ARBA00022490"/>
    </source>
</evidence>
<dbReference type="Proteomes" id="UP000188298">
    <property type="component" value="Chromosome"/>
</dbReference>
<dbReference type="CDD" id="cd14332">
    <property type="entry name" value="UBA_RuvA_C"/>
    <property type="match status" value="1"/>
</dbReference>
<dbReference type="SUPFAM" id="SSF50249">
    <property type="entry name" value="Nucleic acid-binding proteins"/>
    <property type="match status" value="1"/>
</dbReference>
<keyword evidence="3 6" id="KW-0238">DNA-binding</keyword>
<sequence length="189" mass="20598">MIVRLKGNIEKLLPTGVELEVSGVTYMVEISLLTSAALQNKTHVTLEIAEIIREDSHLLYGFETRREREVFLQLLKVNGVGAKIALMILSSYSVEQFLAIVQTNNLAALKSVKGIGAKVAGKIMLELAGYTQSIQTPNNVNVQLAHEALVALGFKDTQITQALQGLSNEILQMPPNDMVKAILQTLGKS</sequence>
<dbReference type="Pfam" id="PF07499">
    <property type="entry name" value="RuvA_C"/>
    <property type="match status" value="1"/>
</dbReference>
<keyword evidence="5 6" id="KW-0234">DNA repair</keyword>
<comment type="subcellular location">
    <subcellularLocation>
        <location evidence="6">Cytoplasm</location>
    </subcellularLocation>
</comment>
<comment type="subunit">
    <text evidence="6">Homotetramer. Forms an RuvA(8)-RuvB(12)-Holliday junction (HJ) complex. HJ DNA is sandwiched between 2 RuvA tetramers; dsDNA enters through RuvA and exits via RuvB. An RuvB hexamer assembles on each DNA strand where it exits the tetramer. Each RuvB hexamer is contacted by two RuvA subunits (via domain III) on 2 adjacent RuvB subunits; this complex drives branch migration. In the full resolvosome a probable DNA-RuvA(4)-RuvB(12)-RuvC(2) complex forms which resolves the HJ.</text>
</comment>
<feature type="domain" description="Helix-hairpin-helix DNA-binding motif class 1" evidence="7">
    <location>
        <begin position="72"/>
        <end position="91"/>
    </location>
</feature>
<dbReference type="GO" id="GO:0006310">
    <property type="term" value="P:DNA recombination"/>
    <property type="evidence" value="ECO:0007669"/>
    <property type="project" value="UniProtKB-UniRule"/>
</dbReference>
<dbReference type="InterPro" id="IPR012340">
    <property type="entry name" value="NA-bd_OB-fold"/>
</dbReference>
<accession>A0A1Q2LH21</accession>
<dbReference type="Gene3D" id="2.40.50.140">
    <property type="entry name" value="Nucleic acid-binding proteins"/>
    <property type="match status" value="1"/>
</dbReference>
<dbReference type="InterPro" id="IPR003583">
    <property type="entry name" value="Hlx-hairpin-Hlx_DNA-bd_motif"/>
</dbReference>
<dbReference type="AlphaFoldDB" id="A0A1Q2LH21"/>
<comment type="domain">
    <text evidence="6">Has three domains with a flexible linker between the domains II and III and assumes an 'L' shape. Domain III is highly mobile and contacts RuvB.</text>
</comment>
<dbReference type="KEGG" id="hbl:XJ32_05565"/>
<evidence type="ECO:0000256" key="6">
    <source>
        <dbReference type="HAMAP-Rule" id="MF_00031"/>
    </source>
</evidence>
<keyword evidence="8" id="KW-0347">Helicase</keyword>
<evidence type="ECO:0000256" key="4">
    <source>
        <dbReference type="ARBA" id="ARBA00023172"/>
    </source>
</evidence>
<gene>
    <name evidence="6 9" type="primary">ruvA</name>
    <name evidence="9" type="ORF">LS77_001335</name>
    <name evidence="8" type="ORF">XJ32_05565</name>
</gene>
<evidence type="ECO:0000313" key="9">
    <source>
        <dbReference type="EMBL" id="TLE06104.1"/>
    </source>
</evidence>
<evidence type="ECO:0000256" key="3">
    <source>
        <dbReference type="ARBA" id="ARBA00023125"/>
    </source>
</evidence>
<keyword evidence="1 6" id="KW-0963">Cytoplasm</keyword>
<dbReference type="GO" id="GO:0009379">
    <property type="term" value="C:Holliday junction helicase complex"/>
    <property type="evidence" value="ECO:0007669"/>
    <property type="project" value="InterPro"/>
</dbReference>
<dbReference type="HAMAP" id="MF_00031">
    <property type="entry name" value="DNA_HJ_migration_RuvA"/>
    <property type="match status" value="1"/>
</dbReference>
<dbReference type="GO" id="GO:0048476">
    <property type="term" value="C:Holliday junction resolvase complex"/>
    <property type="evidence" value="ECO:0007669"/>
    <property type="project" value="UniProtKB-UniRule"/>
</dbReference>
<dbReference type="Pfam" id="PF01330">
    <property type="entry name" value="RuvA_N"/>
    <property type="match status" value="1"/>
</dbReference>
<dbReference type="EMBL" id="JRPH02000003">
    <property type="protein sequence ID" value="TLE06104.1"/>
    <property type="molecule type" value="Genomic_DNA"/>
</dbReference>
<dbReference type="GO" id="GO:0005737">
    <property type="term" value="C:cytoplasm"/>
    <property type="evidence" value="ECO:0007669"/>
    <property type="project" value="UniProtKB-SubCell"/>
</dbReference>
<feature type="region of interest" description="Domain III" evidence="6">
    <location>
        <begin position="137"/>
        <end position="189"/>
    </location>
</feature>
<feature type="domain" description="Helix-hairpin-helix DNA-binding motif class 1" evidence="7">
    <location>
        <begin position="107"/>
        <end position="126"/>
    </location>
</feature>
<dbReference type="InterPro" id="IPR011114">
    <property type="entry name" value="RuvA_C"/>
</dbReference>
<dbReference type="STRING" id="37372.XJ32_05565"/>
<organism evidence="8 11">
    <name type="scientific">Helicobacter bilis</name>
    <dbReference type="NCBI Taxonomy" id="37372"/>
    <lineage>
        <taxon>Bacteria</taxon>
        <taxon>Pseudomonadati</taxon>
        <taxon>Campylobacterota</taxon>
        <taxon>Epsilonproteobacteria</taxon>
        <taxon>Campylobacterales</taxon>
        <taxon>Helicobacteraceae</taxon>
        <taxon>Helicobacter</taxon>
    </lineage>
</organism>
<comment type="caution">
    <text evidence="6">Lacks conserved residue(s) required for the propagation of feature annotation.</text>
</comment>
<keyword evidence="8" id="KW-0067">ATP-binding</keyword>
<dbReference type="GO" id="GO:0009378">
    <property type="term" value="F:four-way junction helicase activity"/>
    <property type="evidence" value="ECO:0007669"/>
    <property type="project" value="InterPro"/>
</dbReference>
<dbReference type="Proteomes" id="UP000029870">
    <property type="component" value="Unassembled WGS sequence"/>
</dbReference>
<evidence type="ECO:0000313" key="8">
    <source>
        <dbReference type="EMBL" id="AQQ59645.1"/>
    </source>
</evidence>
<dbReference type="RefSeq" id="WP_004086172.1">
    <property type="nucleotide sequence ID" value="NZ_CAOUIW010000014.1"/>
</dbReference>
<evidence type="ECO:0000256" key="2">
    <source>
        <dbReference type="ARBA" id="ARBA00022763"/>
    </source>
</evidence>
<dbReference type="InterPro" id="IPR010994">
    <property type="entry name" value="RuvA_2-like"/>
</dbReference>
<evidence type="ECO:0000313" key="11">
    <source>
        <dbReference type="Proteomes" id="UP000188298"/>
    </source>
</evidence>
<keyword evidence="2 6" id="KW-0227">DNA damage</keyword>
<keyword evidence="4 6" id="KW-0233">DNA recombination</keyword>
<evidence type="ECO:0000259" key="7">
    <source>
        <dbReference type="SMART" id="SM00278"/>
    </source>
</evidence>
<keyword evidence="8" id="KW-0547">Nucleotide-binding</keyword>
<dbReference type="EMBL" id="CP019645">
    <property type="protein sequence ID" value="AQQ59645.1"/>
    <property type="molecule type" value="Genomic_DNA"/>
</dbReference>
<reference evidence="8 11" key="2">
    <citation type="submission" date="2017-02" db="EMBL/GenBank/DDBJ databases">
        <title>Whole genome sequencing of Helicobacter bilis strain AAQJH.</title>
        <authorList>
            <person name="Conlan S."/>
            <person name="Thomas P.J."/>
            <person name="Mullikin J."/>
            <person name="Palmore T.N."/>
            <person name="Frank K.M."/>
            <person name="Segre J.A."/>
        </authorList>
    </citation>
    <scope>NUCLEOTIDE SEQUENCE [LARGE SCALE GENOMIC DNA]</scope>
    <source>
        <strain evidence="8 11">AAQJH</strain>
    </source>
</reference>
<reference evidence="9" key="3">
    <citation type="submission" date="2018-04" db="EMBL/GenBank/DDBJ databases">
        <authorList>
            <person name="Sheh A."/>
            <person name="Shen Z."/>
            <person name="Mannion A.J."/>
            <person name="Fox J.G."/>
        </authorList>
    </citation>
    <scope>NUCLEOTIDE SEQUENCE</scope>
    <source>
        <strain evidence="9">Missouri</strain>
    </source>
</reference>